<keyword evidence="2" id="KW-1185">Reference proteome</keyword>
<proteinExistence type="predicted"/>
<sequence length="370" mass="42006">MSCQKLSRRYLNLVLRGGHGFYSMCRKDVSELFYASTAQAETASSEEVKVKKTSIERLPRRRGKYEVEASMSHSWMNVFAPLGRNNILCADSAGNATMYNTVLNTFMSMPTLNSPKGPRYIALSVPHTDVNVDINPEEDPNFFTDKFHCEHTNNLYILDMVPGNGKPCCFEVLARYPHGDLRWHALPSPPFFHNNPHYEPLDNVPFAVVDNTWIFMSTSDKTFSFDTVTCLWSQVGDWVMPFHDKAEYVPELGLWLGLLASSPYTLCAVDLLDAGTGSPPTVQHIQLDLDLDWSLVDQTLLKVGPGMFCVAKFYNIVCEQDDYCDLRVVVFTGVEVVQCADHQRKWRPRRLRAIKHKSQCHLAESIVQLL</sequence>
<reference evidence="1" key="1">
    <citation type="submission" date="2024-10" db="EMBL/GenBank/DDBJ databases">
        <authorList>
            <person name="Ryan C."/>
        </authorList>
    </citation>
    <scope>NUCLEOTIDE SEQUENCE [LARGE SCALE GENOMIC DNA]</scope>
</reference>
<organism evidence="1 2">
    <name type="scientific">Urochloa decumbens</name>
    <dbReference type="NCBI Taxonomy" id="240449"/>
    <lineage>
        <taxon>Eukaryota</taxon>
        <taxon>Viridiplantae</taxon>
        <taxon>Streptophyta</taxon>
        <taxon>Embryophyta</taxon>
        <taxon>Tracheophyta</taxon>
        <taxon>Spermatophyta</taxon>
        <taxon>Magnoliopsida</taxon>
        <taxon>Liliopsida</taxon>
        <taxon>Poales</taxon>
        <taxon>Poaceae</taxon>
        <taxon>PACMAD clade</taxon>
        <taxon>Panicoideae</taxon>
        <taxon>Panicodae</taxon>
        <taxon>Paniceae</taxon>
        <taxon>Melinidinae</taxon>
        <taxon>Urochloa</taxon>
    </lineage>
</organism>
<evidence type="ECO:0000313" key="2">
    <source>
        <dbReference type="Proteomes" id="UP001497457"/>
    </source>
</evidence>
<protein>
    <submittedName>
        <fullName evidence="1">Uncharacterized protein</fullName>
    </submittedName>
</protein>
<dbReference type="InterPro" id="IPR012871">
    <property type="entry name" value="DUF1668_ORYSA"/>
</dbReference>
<dbReference type="EMBL" id="OZ075146">
    <property type="protein sequence ID" value="CAL5051732.1"/>
    <property type="molecule type" value="Genomic_DNA"/>
</dbReference>
<dbReference type="PANTHER" id="PTHR33085">
    <property type="entry name" value="OS12G0113100 PROTEIN-RELATED"/>
    <property type="match status" value="1"/>
</dbReference>
<evidence type="ECO:0000313" key="1">
    <source>
        <dbReference type="EMBL" id="CAL5051732.1"/>
    </source>
</evidence>
<gene>
    <name evidence="1" type="ORF">URODEC1_LOCUS92297</name>
</gene>
<dbReference type="Pfam" id="PF07893">
    <property type="entry name" value="DUF1668"/>
    <property type="match status" value="1"/>
</dbReference>
<dbReference type="AlphaFoldDB" id="A0ABC9E6X2"/>
<name>A0ABC9E6X2_9POAL</name>
<accession>A0ABC9E6X2</accession>
<dbReference type="Proteomes" id="UP001497457">
    <property type="component" value="Chromosome 36b"/>
</dbReference>